<keyword evidence="3" id="KW-0645">Protease</keyword>
<dbReference type="SUPFAM" id="SSF55920">
    <property type="entry name" value="Creatinase/aminopeptidase"/>
    <property type="match status" value="1"/>
</dbReference>
<protein>
    <submittedName>
        <fullName evidence="3">Aminopeptidase P family protein</fullName>
    </submittedName>
</protein>
<dbReference type="InterPro" id="IPR050659">
    <property type="entry name" value="Peptidase_M24B"/>
</dbReference>
<dbReference type="InterPro" id="IPR036005">
    <property type="entry name" value="Creatinase/aminopeptidase-like"/>
</dbReference>
<accession>A0ABS3LRI9</accession>
<dbReference type="PANTHER" id="PTHR46112">
    <property type="entry name" value="AMINOPEPTIDASE"/>
    <property type="match status" value="1"/>
</dbReference>
<name>A0ABS3LRI9_9PROT</name>
<dbReference type="EMBL" id="JAFVMF010000001">
    <property type="protein sequence ID" value="MBO1358506.1"/>
    <property type="molecule type" value="Genomic_DNA"/>
</dbReference>
<dbReference type="InterPro" id="IPR000587">
    <property type="entry name" value="Creatinase_N"/>
</dbReference>
<evidence type="ECO:0000259" key="2">
    <source>
        <dbReference type="Pfam" id="PF01321"/>
    </source>
</evidence>
<organism evidence="3 4">
    <name type="scientific">Acetobacter sacchari</name>
    <dbReference type="NCBI Taxonomy" id="2661687"/>
    <lineage>
        <taxon>Bacteria</taxon>
        <taxon>Pseudomonadati</taxon>
        <taxon>Pseudomonadota</taxon>
        <taxon>Alphaproteobacteria</taxon>
        <taxon>Acetobacterales</taxon>
        <taxon>Acetobacteraceae</taxon>
        <taxon>Acetobacter</taxon>
    </lineage>
</organism>
<dbReference type="Pfam" id="PF00557">
    <property type="entry name" value="Peptidase_M24"/>
    <property type="match status" value="1"/>
</dbReference>
<dbReference type="PANTHER" id="PTHR46112:SF2">
    <property type="entry name" value="XAA-PRO AMINOPEPTIDASE P-RELATED"/>
    <property type="match status" value="1"/>
</dbReference>
<evidence type="ECO:0000259" key="1">
    <source>
        <dbReference type="Pfam" id="PF00557"/>
    </source>
</evidence>
<proteinExistence type="predicted"/>
<evidence type="ECO:0000313" key="3">
    <source>
        <dbReference type="EMBL" id="MBO1358506.1"/>
    </source>
</evidence>
<dbReference type="Gene3D" id="3.90.230.10">
    <property type="entry name" value="Creatinase/methionine aminopeptidase superfamily"/>
    <property type="match status" value="1"/>
</dbReference>
<dbReference type="GO" id="GO:0004177">
    <property type="term" value="F:aminopeptidase activity"/>
    <property type="evidence" value="ECO:0007669"/>
    <property type="project" value="UniProtKB-KW"/>
</dbReference>
<feature type="domain" description="Peptidase M24" evidence="1">
    <location>
        <begin position="148"/>
        <end position="329"/>
    </location>
</feature>
<dbReference type="InterPro" id="IPR000994">
    <property type="entry name" value="Pept_M24"/>
</dbReference>
<dbReference type="CDD" id="cd01066">
    <property type="entry name" value="APP_MetAP"/>
    <property type="match status" value="1"/>
</dbReference>
<keyword evidence="3" id="KW-0378">Hydrolase</keyword>
<comment type="caution">
    <text evidence="3">The sequence shown here is derived from an EMBL/GenBank/DDBJ whole genome shotgun (WGS) entry which is preliminary data.</text>
</comment>
<gene>
    <name evidence="3" type="ORF">J2D73_01665</name>
</gene>
<evidence type="ECO:0000313" key="4">
    <source>
        <dbReference type="Proteomes" id="UP000664771"/>
    </source>
</evidence>
<keyword evidence="4" id="KW-1185">Reference proteome</keyword>
<dbReference type="InterPro" id="IPR029149">
    <property type="entry name" value="Creatin/AminoP/Spt16_N"/>
</dbReference>
<keyword evidence="3" id="KW-0031">Aminopeptidase</keyword>
<dbReference type="RefSeq" id="WP_207878728.1">
    <property type="nucleotide sequence ID" value="NZ_JAFVMF010000001.1"/>
</dbReference>
<reference evidence="3 4" key="1">
    <citation type="submission" date="2021-03" db="EMBL/GenBank/DDBJ databases">
        <title>The complete genome sequence of Acetobacter sacchari TBRC 11175.</title>
        <authorList>
            <person name="Charoenyingcharoen P."/>
            <person name="Yukphan P."/>
        </authorList>
    </citation>
    <scope>NUCLEOTIDE SEQUENCE [LARGE SCALE GENOMIC DNA]</scope>
    <source>
        <strain evidence="3 4">TBRC 11175</strain>
    </source>
</reference>
<dbReference type="Pfam" id="PF01321">
    <property type="entry name" value="Creatinase_N"/>
    <property type="match status" value="1"/>
</dbReference>
<dbReference type="Gene3D" id="3.40.350.10">
    <property type="entry name" value="Creatinase/prolidase N-terminal domain"/>
    <property type="match status" value="1"/>
</dbReference>
<sequence length="364" mass="39116">MSRLAGVQADIRAGGHDALLLFIPESVTWLTGFYTRAYSSFQFVIVPADGEPTVICRDMEQYYLDRSSIFQKRSVWTDSDEPLSVGLFAIQRAVGKRPKLAVELSAWTLSAARYRAIIEAFPDAVISDASSLISTKRLIKSPAEIEYQRKAGQAAAAGMQAAAAAACAGASERDLAAAICSAMVTSGSDSPGPGVLSSGERAYHLHGAYGDRMLEVGDIVQLEAMACVRQYHARFMRPISIGPAREDILRAVEKLVAIQDAALAVVAPDVEASVPDAIYREGVLSSGLAKKYTNKTFYSVGLLFPPAGGENLEATPQSTWRFKAGMVFHSYVLAGNLGMSETIAITDTGYERLTTFPRQLLTSG</sequence>
<dbReference type="SUPFAM" id="SSF53092">
    <property type="entry name" value="Creatinase/prolidase N-terminal domain"/>
    <property type="match status" value="1"/>
</dbReference>
<dbReference type="Proteomes" id="UP000664771">
    <property type="component" value="Unassembled WGS sequence"/>
</dbReference>
<feature type="domain" description="Creatinase N-terminal" evidence="2">
    <location>
        <begin position="3"/>
        <end position="139"/>
    </location>
</feature>